<dbReference type="GO" id="GO:0005634">
    <property type="term" value="C:nucleus"/>
    <property type="evidence" value="ECO:0007669"/>
    <property type="project" value="TreeGrafter"/>
</dbReference>
<accession>A0A7S3N3C4</accession>
<evidence type="ECO:0000313" key="2">
    <source>
        <dbReference type="EMBL" id="CAE0332571.1"/>
    </source>
</evidence>
<protein>
    <recommendedName>
        <fullName evidence="1">Transcriptional adapter 2-alpha/beta-like domain-containing protein</fullName>
    </recommendedName>
</protein>
<feature type="domain" description="Transcriptional adapter 2-alpha/beta-like" evidence="1">
    <location>
        <begin position="2"/>
        <end position="60"/>
    </location>
</feature>
<dbReference type="Pfam" id="PF22941">
    <property type="entry name" value="TADA2A-like_3rd"/>
    <property type="match status" value="1"/>
</dbReference>
<name>A0A7S3N3C4_9SPIT</name>
<dbReference type="GO" id="GO:0003713">
    <property type="term" value="F:transcription coactivator activity"/>
    <property type="evidence" value="ECO:0007669"/>
    <property type="project" value="TreeGrafter"/>
</dbReference>
<organism evidence="2">
    <name type="scientific">Strombidium inclinatum</name>
    <dbReference type="NCBI Taxonomy" id="197538"/>
    <lineage>
        <taxon>Eukaryota</taxon>
        <taxon>Sar</taxon>
        <taxon>Alveolata</taxon>
        <taxon>Ciliophora</taxon>
        <taxon>Intramacronucleata</taxon>
        <taxon>Spirotrichea</taxon>
        <taxon>Oligotrichia</taxon>
        <taxon>Strombidiidae</taxon>
        <taxon>Strombidium</taxon>
    </lineage>
</organism>
<dbReference type="GO" id="GO:0003682">
    <property type="term" value="F:chromatin binding"/>
    <property type="evidence" value="ECO:0007669"/>
    <property type="project" value="TreeGrafter"/>
</dbReference>
<dbReference type="InterPro" id="IPR055141">
    <property type="entry name" value="TADA2A_B-like_dom"/>
</dbReference>
<dbReference type="EMBL" id="HBIH01032978">
    <property type="protein sequence ID" value="CAE0332571.1"/>
    <property type="molecule type" value="Transcribed_RNA"/>
</dbReference>
<dbReference type="PANTHER" id="PTHR12374:SF20">
    <property type="entry name" value="TRANSCRIPTIONAL ADAPTER 2-ALPHA"/>
    <property type="match status" value="1"/>
</dbReference>
<dbReference type="GO" id="GO:0006338">
    <property type="term" value="P:chromatin remodeling"/>
    <property type="evidence" value="ECO:0007669"/>
    <property type="project" value="TreeGrafter"/>
</dbReference>
<dbReference type="AlphaFoldDB" id="A0A7S3N3C4"/>
<dbReference type="GO" id="GO:0006357">
    <property type="term" value="P:regulation of transcription by RNA polymerase II"/>
    <property type="evidence" value="ECO:0007669"/>
    <property type="project" value="TreeGrafter"/>
</dbReference>
<dbReference type="PANTHER" id="PTHR12374">
    <property type="entry name" value="TRANSCRIPTIONAL ADAPTOR 2 ADA2 -RELATED"/>
    <property type="match status" value="1"/>
</dbReference>
<sequence>MDAELLLADMEFFEEDTEENIKLKNSVIELYNARLDERIRRKKFVIERGLLDLKRQQRYERKRTKEERDIINSMKIFARFNTEEDHQKIVNNLIKERMLREVIEQLKYFRSKGLTSLDQIEKFIDSQRKGNAGLQVKKSE</sequence>
<proteinExistence type="predicted"/>
<reference evidence="2" key="1">
    <citation type="submission" date="2021-01" db="EMBL/GenBank/DDBJ databases">
        <authorList>
            <person name="Corre E."/>
            <person name="Pelletier E."/>
            <person name="Niang G."/>
            <person name="Scheremetjew M."/>
            <person name="Finn R."/>
            <person name="Kale V."/>
            <person name="Holt S."/>
            <person name="Cochrane G."/>
            <person name="Meng A."/>
            <person name="Brown T."/>
            <person name="Cohen L."/>
        </authorList>
    </citation>
    <scope>NUCLEOTIDE SEQUENCE</scope>
    <source>
        <strain evidence="2">S3</strain>
    </source>
</reference>
<gene>
    <name evidence="2" type="ORF">SINC0208_LOCUS13208</name>
</gene>
<evidence type="ECO:0000259" key="1">
    <source>
        <dbReference type="Pfam" id="PF22941"/>
    </source>
</evidence>